<dbReference type="Proteomes" id="UP000632138">
    <property type="component" value="Unassembled WGS sequence"/>
</dbReference>
<proteinExistence type="predicted"/>
<accession>A0ABS2ACE3</accession>
<evidence type="ECO:0000313" key="1">
    <source>
        <dbReference type="EMBL" id="MBM2617497.1"/>
    </source>
</evidence>
<keyword evidence="2" id="KW-1185">Reference proteome</keyword>
<evidence type="ECO:0000313" key="2">
    <source>
        <dbReference type="Proteomes" id="UP000632138"/>
    </source>
</evidence>
<evidence type="ECO:0008006" key="3">
    <source>
        <dbReference type="Google" id="ProtNLM"/>
    </source>
</evidence>
<protein>
    <recommendedName>
        <fullName evidence="3">Immunity protein 50 of polymorphic toxin system</fullName>
    </recommendedName>
</protein>
<dbReference type="InterPro" id="IPR028957">
    <property type="entry name" value="Imm50"/>
</dbReference>
<gene>
    <name evidence="1" type="ORF">JIG36_18230</name>
</gene>
<name>A0ABS2ACE3_9ACTN</name>
<reference evidence="1 2" key="1">
    <citation type="submission" date="2021-01" db="EMBL/GenBank/DDBJ databases">
        <title>Actinoplanes sp. nov. LDG1-06 isolated from lichen.</title>
        <authorList>
            <person name="Saeng-In P."/>
            <person name="Phongsopitanun W."/>
            <person name="Kanchanasin P."/>
            <person name="Yuki M."/>
            <person name="Kudo T."/>
            <person name="Ohkuma M."/>
            <person name="Tanasupawat S."/>
        </authorList>
    </citation>
    <scope>NUCLEOTIDE SEQUENCE [LARGE SCALE GENOMIC DNA]</scope>
    <source>
        <strain evidence="1 2">LDG1-06</strain>
    </source>
</reference>
<dbReference type="EMBL" id="JAENHP010000005">
    <property type="protein sequence ID" value="MBM2617497.1"/>
    <property type="molecule type" value="Genomic_DNA"/>
</dbReference>
<dbReference type="Pfam" id="PF15594">
    <property type="entry name" value="Imm50"/>
    <property type="match status" value="1"/>
</dbReference>
<comment type="caution">
    <text evidence="1">The sequence shown here is derived from an EMBL/GenBank/DDBJ whole genome shotgun (WGS) entry which is preliminary data.</text>
</comment>
<sequence>MAGWTDALGNPEGLLAVFGGDPPDLAGVSVHEVTIGRDGPALTVTFDLPAYPADPPAKWVRGRFDTVQVRLRLTGVTEVELRGMSTGPVADIRLRAGDPVRLELVSPGLTVTAVAAFADVAGFSAYQRADTR</sequence>
<organism evidence="1 2">
    <name type="scientific">Paractinoplanes ovalisporus</name>
    <dbReference type="NCBI Taxonomy" id="2810368"/>
    <lineage>
        <taxon>Bacteria</taxon>
        <taxon>Bacillati</taxon>
        <taxon>Actinomycetota</taxon>
        <taxon>Actinomycetes</taxon>
        <taxon>Micromonosporales</taxon>
        <taxon>Micromonosporaceae</taxon>
        <taxon>Paractinoplanes</taxon>
    </lineage>
</organism>
<dbReference type="RefSeq" id="WP_203377533.1">
    <property type="nucleotide sequence ID" value="NZ_JAENHP010000005.1"/>
</dbReference>